<dbReference type="Proteomes" id="UP000515237">
    <property type="component" value="Chromosome"/>
</dbReference>
<dbReference type="AlphaFoldDB" id="A0A7G7GEG7"/>
<gene>
    <name evidence="2" type="ORF">HUW51_23630</name>
</gene>
<keyword evidence="1" id="KW-0472">Membrane</keyword>
<dbReference type="EMBL" id="CP055156">
    <property type="protein sequence ID" value="QNF35551.1"/>
    <property type="molecule type" value="Genomic_DNA"/>
</dbReference>
<name>A0A7G7GEG7_9BACT</name>
<evidence type="ECO:0000313" key="3">
    <source>
        <dbReference type="Proteomes" id="UP000515237"/>
    </source>
</evidence>
<keyword evidence="1" id="KW-1133">Transmembrane helix</keyword>
<proteinExistence type="predicted"/>
<feature type="transmembrane region" description="Helical" evidence="1">
    <location>
        <begin position="99"/>
        <end position="118"/>
    </location>
</feature>
<keyword evidence="1" id="KW-0812">Transmembrane</keyword>
<keyword evidence="3" id="KW-1185">Reference proteome</keyword>
<evidence type="ECO:0000256" key="1">
    <source>
        <dbReference type="SAM" id="Phobius"/>
    </source>
</evidence>
<organism evidence="2 3">
    <name type="scientific">Adhaeribacter swui</name>
    <dbReference type="NCBI Taxonomy" id="2086471"/>
    <lineage>
        <taxon>Bacteria</taxon>
        <taxon>Pseudomonadati</taxon>
        <taxon>Bacteroidota</taxon>
        <taxon>Cytophagia</taxon>
        <taxon>Cytophagales</taxon>
        <taxon>Hymenobacteraceae</taxon>
        <taxon>Adhaeribacter</taxon>
    </lineage>
</organism>
<evidence type="ECO:0000313" key="2">
    <source>
        <dbReference type="EMBL" id="QNF35551.1"/>
    </source>
</evidence>
<reference evidence="2 3" key="1">
    <citation type="journal article" date="2018" name="Int. J. Syst. Evol. Microbiol.">
        <title>Adhaeribacter swui sp. nov., isolated from wet mud.</title>
        <authorList>
            <person name="Kim D.U."/>
            <person name="Kim K.W."/>
            <person name="Kang M.S."/>
            <person name="Kim J.Y."/>
            <person name="Jang J.H."/>
            <person name="Kim M.K."/>
        </authorList>
    </citation>
    <scope>NUCLEOTIDE SEQUENCE [LARGE SCALE GENOMIC DNA]</scope>
    <source>
        <strain evidence="2 3">KCTC 52873</strain>
    </source>
</reference>
<dbReference type="KEGG" id="aswu:HUW51_23630"/>
<accession>A0A7G7GEG7</accession>
<protein>
    <submittedName>
        <fullName evidence="2">Uncharacterized protein</fullName>
    </submittedName>
</protein>
<dbReference type="RefSeq" id="WP_185272042.1">
    <property type="nucleotide sequence ID" value="NZ_CP055156.1"/>
</dbReference>
<sequence length="119" mass="14170">MMCEDCFQELIYKFPTQQNFEDFENILQEKCTEGKISVLDMHKTDYLSAFDSNLYFECRTCKEVWILNTPDYAWRGFFLPVDKAIEYKKESNKLDEKRSIGCLIVLIIIAIAIIWNYLK</sequence>